<dbReference type="PRINTS" id="PR00507">
    <property type="entry name" value="N12N6MTFRASE"/>
</dbReference>
<keyword evidence="3" id="KW-0808">Transferase</keyword>
<comment type="catalytic activity">
    <reaction evidence="5">
        <text>a 2'-deoxyadenosine in DNA + S-adenosyl-L-methionine = an N(6)-methyl-2'-deoxyadenosine in DNA + S-adenosyl-L-homocysteine + H(+)</text>
        <dbReference type="Rhea" id="RHEA:15197"/>
        <dbReference type="Rhea" id="RHEA-COMP:12418"/>
        <dbReference type="Rhea" id="RHEA-COMP:12419"/>
        <dbReference type="ChEBI" id="CHEBI:15378"/>
        <dbReference type="ChEBI" id="CHEBI:57856"/>
        <dbReference type="ChEBI" id="CHEBI:59789"/>
        <dbReference type="ChEBI" id="CHEBI:90615"/>
        <dbReference type="ChEBI" id="CHEBI:90616"/>
        <dbReference type="EC" id="2.1.1.72"/>
    </reaction>
</comment>
<keyword evidence="2 8" id="KW-0489">Methyltransferase</keyword>
<dbReference type="EMBL" id="VOSL01000143">
    <property type="protein sequence ID" value="TXD31957.1"/>
    <property type="molecule type" value="Genomic_DNA"/>
</dbReference>
<dbReference type="Proteomes" id="UP000321046">
    <property type="component" value="Unassembled WGS sequence"/>
</dbReference>
<dbReference type="InterPro" id="IPR003356">
    <property type="entry name" value="DNA_methylase_A-5"/>
</dbReference>
<dbReference type="InterPro" id="IPR029063">
    <property type="entry name" value="SAM-dependent_MTases_sf"/>
</dbReference>
<protein>
    <recommendedName>
        <fullName evidence="1">site-specific DNA-methyltransferase (adenine-specific)</fullName>
        <ecNumber evidence="1">2.1.1.72</ecNumber>
    </recommendedName>
</protein>
<evidence type="ECO:0000313" key="8">
    <source>
        <dbReference type="EMBL" id="TXD31957.1"/>
    </source>
</evidence>
<dbReference type="GO" id="GO:0008170">
    <property type="term" value="F:N-methyltransferase activity"/>
    <property type="evidence" value="ECO:0007669"/>
    <property type="project" value="InterPro"/>
</dbReference>
<dbReference type="GO" id="GO:0009307">
    <property type="term" value="P:DNA restriction-modification system"/>
    <property type="evidence" value="ECO:0007669"/>
    <property type="project" value="UniProtKB-KW"/>
</dbReference>
<dbReference type="Gene3D" id="3.40.50.150">
    <property type="entry name" value="Vaccinia Virus protein VP39"/>
    <property type="match status" value="1"/>
</dbReference>
<dbReference type="OrthoDB" id="32195at2"/>
<evidence type="ECO:0000259" key="7">
    <source>
        <dbReference type="Pfam" id="PF02384"/>
    </source>
</evidence>
<feature type="domain" description="DNA methylase adenine-specific" evidence="7">
    <location>
        <begin position="107"/>
        <end position="287"/>
    </location>
</feature>
<keyword evidence="4" id="KW-0680">Restriction system</keyword>
<evidence type="ECO:0000256" key="4">
    <source>
        <dbReference type="ARBA" id="ARBA00022747"/>
    </source>
</evidence>
<evidence type="ECO:0000256" key="5">
    <source>
        <dbReference type="ARBA" id="ARBA00047942"/>
    </source>
</evidence>
<evidence type="ECO:0000256" key="2">
    <source>
        <dbReference type="ARBA" id="ARBA00022603"/>
    </source>
</evidence>
<dbReference type="InterPro" id="IPR002052">
    <property type="entry name" value="DNA_methylase_N6_adenine_CS"/>
</dbReference>
<evidence type="ECO:0000256" key="6">
    <source>
        <dbReference type="SAM" id="MobiDB-lite"/>
    </source>
</evidence>
<dbReference type="SUPFAM" id="SSF53335">
    <property type="entry name" value="S-adenosyl-L-methionine-dependent methyltransferases"/>
    <property type="match status" value="1"/>
</dbReference>
<feature type="region of interest" description="Disordered" evidence="6">
    <location>
        <begin position="15"/>
        <end position="44"/>
    </location>
</feature>
<sequence length="619" mass="67236">MQVGAANDAVDRLPCSIGKGRASRQGRAVKGEKKVGEGSGPKGASSLWRALAAEVRAAARRWGVGASVVVAAIEEVVEGEGAAELRATVEAEVGRRGAVHAGGPGEAWDGLLSHAQRRAHGVHFTPEAVARRLIGHLDELATPGPIVDPACGAGALLLAADQRWPGRALVGVERDPALARVAALRLLDARRGRAHDGVRIVTGDGLARLPEDLDGEVAAVVMNPPYVPEKGHGEALAEVLRTHPRLNEVRGARADLLYFFLARSVEMVAAGGQCAWLTPPHWLRADGAARLRDWLQARGAMERFEWLPTSAVFDAAPGQDVLLSIFRRGPAQRMPQWRAETTAAAEVGEGAGTWQRVHPSTLSGTRWNPRADDDDLSWGARRRAAGRPLGELLRDFQGVVSGADRVTRRHITLFGDQEGWEVGAPIFLSEGAAPPHHWEPLLAYVRPVLRSGRLEAGKVYEGQEVHAWMLYLDGEVDAAHRSAVMEVLGPFRRILEARREVRTGKMPWYRLHWPRDASAMRAPKLVVPRRARRPCFALDLSGAVVSSDCTCLVAPPEVEDPVSYLQTFMVELNSAEVERYLRIFGKQKGELLEFYSSPLRELPVVGWSPGIEAGGRQPG</sequence>
<evidence type="ECO:0000256" key="3">
    <source>
        <dbReference type="ARBA" id="ARBA00022679"/>
    </source>
</evidence>
<evidence type="ECO:0000256" key="1">
    <source>
        <dbReference type="ARBA" id="ARBA00011900"/>
    </source>
</evidence>
<dbReference type="GO" id="GO:0003677">
    <property type="term" value="F:DNA binding"/>
    <property type="evidence" value="ECO:0007669"/>
    <property type="project" value="InterPro"/>
</dbReference>
<comment type="caution">
    <text evidence="8">The sequence shown here is derived from an EMBL/GenBank/DDBJ whole genome shotgun (WGS) entry which is preliminary data.</text>
</comment>
<dbReference type="Pfam" id="PF02384">
    <property type="entry name" value="N6_Mtase"/>
    <property type="match status" value="1"/>
</dbReference>
<dbReference type="PROSITE" id="PS00092">
    <property type="entry name" value="N6_MTASE"/>
    <property type="match status" value="1"/>
</dbReference>
<proteinExistence type="predicted"/>
<evidence type="ECO:0000313" key="9">
    <source>
        <dbReference type="Proteomes" id="UP000321046"/>
    </source>
</evidence>
<dbReference type="PANTHER" id="PTHR33841">
    <property type="entry name" value="DNA METHYLTRANSFERASE YEEA-RELATED"/>
    <property type="match status" value="1"/>
</dbReference>
<organism evidence="8 9">
    <name type="scientific">Lujinxingia vulgaris</name>
    <dbReference type="NCBI Taxonomy" id="2600176"/>
    <lineage>
        <taxon>Bacteria</taxon>
        <taxon>Deltaproteobacteria</taxon>
        <taxon>Bradymonadales</taxon>
        <taxon>Lujinxingiaceae</taxon>
        <taxon>Lujinxingia</taxon>
    </lineage>
</organism>
<dbReference type="InterPro" id="IPR050953">
    <property type="entry name" value="N4_N6_ade-DNA_methylase"/>
</dbReference>
<dbReference type="GO" id="GO:0009007">
    <property type="term" value="F:site-specific DNA-methyltransferase (adenine-specific) activity"/>
    <property type="evidence" value="ECO:0007669"/>
    <property type="project" value="UniProtKB-EC"/>
</dbReference>
<dbReference type="PANTHER" id="PTHR33841:SF1">
    <property type="entry name" value="DNA METHYLTRANSFERASE A"/>
    <property type="match status" value="1"/>
</dbReference>
<dbReference type="EC" id="2.1.1.72" evidence="1"/>
<dbReference type="CDD" id="cd02440">
    <property type="entry name" value="AdoMet_MTases"/>
    <property type="match status" value="1"/>
</dbReference>
<accession>A0A5C6X6G2</accession>
<reference evidence="8 9" key="1">
    <citation type="submission" date="2019-08" db="EMBL/GenBank/DDBJ databases">
        <title>Bradymonadales sp. TMQ2.</title>
        <authorList>
            <person name="Liang Q."/>
        </authorList>
    </citation>
    <scope>NUCLEOTIDE SEQUENCE [LARGE SCALE GENOMIC DNA]</scope>
    <source>
        <strain evidence="8 9">TMQ2</strain>
    </source>
</reference>
<dbReference type="AlphaFoldDB" id="A0A5C6X6G2"/>
<gene>
    <name evidence="8" type="ORF">FRC96_19650</name>
</gene>
<dbReference type="GO" id="GO:0032259">
    <property type="term" value="P:methylation"/>
    <property type="evidence" value="ECO:0007669"/>
    <property type="project" value="UniProtKB-KW"/>
</dbReference>
<name>A0A5C6X6G2_9DELT</name>